<dbReference type="Pfam" id="PF00929">
    <property type="entry name" value="RNase_T"/>
    <property type="match status" value="1"/>
</dbReference>
<dbReference type="CDD" id="cd06127">
    <property type="entry name" value="DEDDh"/>
    <property type="match status" value="1"/>
</dbReference>
<evidence type="ECO:0000256" key="1">
    <source>
        <dbReference type="ARBA" id="ARBA00022722"/>
    </source>
</evidence>
<name>A0A3J4KDB3_SALER</name>
<evidence type="ECO:0000313" key="5">
    <source>
        <dbReference type="EMBL" id="MIV61943.1"/>
    </source>
</evidence>
<feature type="domain" description="Exonuclease" evidence="4">
    <location>
        <begin position="23"/>
        <end position="198"/>
    </location>
</feature>
<dbReference type="Proteomes" id="UP000885414">
    <property type="component" value="Unassembled WGS sequence"/>
</dbReference>
<dbReference type="InterPro" id="IPR013520">
    <property type="entry name" value="Ribonucl_H"/>
</dbReference>
<evidence type="ECO:0000256" key="3">
    <source>
        <dbReference type="ARBA" id="ARBA00022839"/>
    </source>
</evidence>
<gene>
    <name evidence="5" type="ORF">BA086_02155</name>
</gene>
<organism evidence="5">
    <name type="scientific">Salmonella enterica</name>
    <name type="common">Salmonella choleraesuis</name>
    <dbReference type="NCBI Taxonomy" id="28901"/>
    <lineage>
        <taxon>Bacteria</taxon>
        <taxon>Pseudomonadati</taxon>
        <taxon>Pseudomonadota</taxon>
        <taxon>Gammaproteobacteria</taxon>
        <taxon>Enterobacterales</taxon>
        <taxon>Enterobacteriaceae</taxon>
        <taxon>Salmonella</taxon>
    </lineage>
</organism>
<dbReference type="Gene3D" id="3.30.420.10">
    <property type="entry name" value="Ribonuclease H-like superfamily/Ribonuclease H"/>
    <property type="match status" value="1"/>
</dbReference>
<dbReference type="EMBL" id="RSUZ01000002">
    <property type="protein sequence ID" value="MIV61943.1"/>
    <property type="molecule type" value="Genomic_DNA"/>
</dbReference>
<keyword evidence="3 5" id="KW-0269">Exonuclease</keyword>
<comment type="caution">
    <text evidence="5">The sequence shown here is derived from an EMBL/GenBank/DDBJ whole genome shotgun (WGS) entry which is preliminary data.</text>
</comment>
<protein>
    <submittedName>
        <fullName evidence="5">3'-5' exonuclease</fullName>
    </submittedName>
</protein>
<keyword evidence="1" id="KW-0540">Nuclease</keyword>
<dbReference type="InterPro" id="IPR036397">
    <property type="entry name" value="RNaseH_sf"/>
</dbReference>
<reference evidence="5" key="1">
    <citation type="submission" date="2018-07" db="EMBL/GenBank/DDBJ databases">
        <authorList>
            <consortium name="GenomeTrakr network: Whole genome sequencing for foodborne pathogen traceback"/>
        </authorList>
    </citation>
    <scope>NUCLEOTIDE SEQUENCE [LARGE SCALE GENOMIC DNA]</scope>
    <source>
        <strain evidence="5">FDA00010322</strain>
    </source>
</reference>
<dbReference type="GO" id="GO:0006259">
    <property type="term" value="P:DNA metabolic process"/>
    <property type="evidence" value="ECO:0007669"/>
    <property type="project" value="UniProtKB-ARBA"/>
</dbReference>
<proteinExistence type="predicted"/>
<dbReference type="InterPro" id="IPR012337">
    <property type="entry name" value="RNaseH-like_sf"/>
</dbReference>
<dbReference type="GO" id="GO:0003676">
    <property type="term" value="F:nucleic acid binding"/>
    <property type="evidence" value="ECO:0007669"/>
    <property type="project" value="InterPro"/>
</dbReference>
<dbReference type="AlphaFoldDB" id="A0A3J4KDB3"/>
<dbReference type="SMART" id="SM00479">
    <property type="entry name" value="EXOIII"/>
    <property type="match status" value="1"/>
</dbReference>
<sequence>MELNTKQLKYSISLLAQQWLDDNRLFIDTETTGLGDDAEIVEICIIDSHGFILLNTLVKPTKPIPDEAIAIHGITNEMVAYAPAWTDICGAVEELIRRFGFVIYNADYDLRLIRQTYALNGRPSEGAPWMLAAHSVCAMKLYAEYRGEPGKYHGYKWHKLVDAAAHEGVVIEGKAHRALADCKMTLGVIKALAQGGAK</sequence>
<dbReference type="PANTHER" id="PTHR30231:SF4">
    <property type="entry name" value="PROTEIN NEN2"/>
    <property type="match status" value="1"/>
</dbReference>
<dbReference type="PANTHER" id="PTHR30231">
    <property type="entry name" value="DNA POLYMERASE III SUBUNIT EPSILON"/>
    <property type="match status" value="1"/>
</dbReference>
<evidence type="ECO:0000256" key="2">
    <source>
        <dbReference type="ARBA" id="ARBA00022801"/>
    </source>
</evidence>
<dbReference type="RefSeq" id="WP_000422609.1">
    <property type="nucleotide sequence ID" value="NZ_CAIZBR010000077.1"/>
</dbReference>
<keyword evidence="2" id="KW-0378">Hydrolase</keyword>
<evidence type="ECO:0000259" key="4">
    <source>
        <dbReference type="SMART" id="SM00479"/>
    </source>
</evidence>
<dbReference type="SUPFAM" id="SSF53098">
    <property type="entry name" value="Ribonuclease H-like"/>
    <property type="match status" value="1"/>
</dbReference>
<dbReference type="GO" id="GO:0008408">
    <property type="term" value="F:3'-5' exonuclease activity"/>
    <property type="evidence" value="ECO:0007669"/>
    <property type="project" value="TreeGrafter"/>
</dbReference>
<accession>A0A3J4KDB3</accession>